<accession>A0ABD0L5N6</accession>
<organism evidence="1 2">
    <name type="scientific">Batillaria attramentaria</name>
    <dbReference type="NCBI Taxonomy" id="370345"/>
    <lineage>
        <taxon>Eukaryota</taxon>
        <taxon>Metazoa</taxon>
        <taxon>Spiralia</taxon>
        <taxon>Lophotrochozoa</taxon>
        <taxon>Mollusca</taxon>
        <taxon>Gastropoda</taxon>
        <taxon>Caenogastropoda</taxon>
        <taxon>Sorbeoconcha</taxon>
        <taxon>Cerithioidea</taxon>
        <taxon>Batillariidae</taxon>
        <taxon>Batillaria</taxon>
    </lineage>
</organism>
<sequence length="79" mass="8969">MGSYRQEWLVFPDIRNEERMNEKTEKMCGCGTAGVEWLPKKGKNIIMSDGQLTSNRTRVCLVQNRNPTHFAAPRANIGS</sequence>
<keyword evidence="2" id="KW-1185">Reference proteome</keyword>
<protein>
    <submittedName>
        <fullName evidence="1">Uncharacterized protein</fullName>
    </submittedName>
</protein>
<dbReference type="EMBL" id="JACVVK020000083">
    <property type="protein sequence ID" value="KAK7494470.1"/>
    <property type="molecule type" value="Genomic_DNA"/>
</dbReference>
<comment type="caution">
    <text evidence="1">The sequence shown here is derived from an EMBL/GenBank/DDBJ whole genome shotgun (WGS) entry which is preliminary data.</text>
</comment>
<name>A0ABD0L5N6_9CAEN</name>
<gene>
    <name evidence="1" type="ORF">BaRGS_00014362</name>
</gene>
<dbReference type="AlphaFoldDB" id="A0ABD0L5N6"/>
<proteinExistence type="predicted"/>
<evidence type="ECO:0000313" key="1">
    <source>
        <dbReference type="EMBL" id="KAK7494470.1"/>
    </source>
</evidence>
<reference evidence="1 2" key="1">
    <citation type="journal article" date="2023" name="Sci. Data">
        <title>Genome assembly of the Korean intertidal mud-creeper Batillaria attramentaria.</title>
        <authorList>
            <person name="Patra A.K."/>
            <person name="Ho P.T."/>
            <person name="Jun S."/>
            <person name="Lee S.J."/>
            <person name="Kim Y."/>
            <person name="Won Y.J."/>
        </authorList>
    </citation>
    <scope>NUCLEOTIDE SEQUENCE [LARGE SCALE GENOMIC DNA]</scope>
    <source>
        <strain evidence="1">Wonlab-2016</strain>
    </source>
</reference>
<evidence type="ECO:0000313" key="2">
    <source>
        <dbReference type="Proteomes" id="UP001519460"/>
    </source>
</evidence>
<dbReference type="Proteomes" id="UP001519460">
    <property type="component" value="Unassembled WGS sequence"/>
</dbReference>